<dbReference type="GO" id="GO:0006508">
    <property type="term" value="P:proteolysis"/>
    <property type="evidence" value="ECO:0007669"/>
    <property type="project" value="UniProtKB-KW"/>
</dbReference>
<keyword evidence="8" id="KW-0449">Lipoprotein</keyword>
<evidence type="ECO:0000313" key="8">
    <source>
        <dbReference type="EMBL" id="MPN47701.1"/>
    </source>
</evidence>
<dbReference type="Pfam" id="PF01252">
    <property type="entry name" value="Peptidase_A8"/>
    <property type="match status" value="1"/>
</dbReference>
<keyword evidence="2" id="KW-0645">Protease</keyword>
<dbReference type="GO" id="GO:0004190">
    <property type="term" value="F:aspartic-type endopeptidase activity"/>
    <property type="evidence" value="ECO:0007669"/>
    <property type="project" value="UniProtKB-EC"/>
</dbReference>
<evidence type="ECO:0000256" key="5">
    <source>
        <dbReference type="ARBA" id="ARBA00022989"/>
    </source>
</evidence>
<keyword evidence="5 7" id="KW-1133">Transmembrane helix</keyword>
<keyword evidence="1" id="KW-1003">Cell membrane</keyword>
<feature type="transmembrane region" description="Helical" evidence="7">
    <location>
        <begin position="83"/>
        <end position="101"/>
    </location>
</feature>
<dbReference type="AlphaFoldDB" id="A0A645I8Q0"/>
<dbReference type="GO" id="GO:0016020">
    <property type="term" value="C:membrane"/>
    <property type="evidence" value="ECO:0007669"/>
    <property type="project" value="InterPro"/>
</dbReference>
<evidence type="ECO:0000256" key="4">
    <source>
        <dbReference type="ARBA" id="ARBA00022801"/>
    </source>
</evidence>
<evidence type="ECO:0000256" key="3">
    <source>
        <dbReference type="ARBA" id="ARBA00022692"/>
    </source>
</evidence>
<dbReference type="PRINTS" id="PR00781">
    <property type="entry name" value="LIPOSIGPTASE"/>
</dbReference>
<keyword evidence="4 8" id="KW-0378">Hydrolase</keyword>
<protein>
    <submittedName>
        <fullName evidence="8">Lipoprotein signal peptidase</fullName>
        <ecNumber evidence="8">3.4.23.36</ecNumber>
    </submittedName>
</protein>
<dbReference type="InterPro" id="IPR001872">
    <property type="entry name" value="Peptidase_A8"/>
</dbReference>
<feature type="transmembrane region" description="Helical" evidence="7">
    <location>
        <begin position="121"/>
        <end position="141"/>
    </location>
</feature>
<dbReference type="HAMAP" id="MF_00161">
    <property type="entry name" value="LspA"/>
    <property type="match status" value="1"/>
</dbReference>
<dbReference type="EMBL" id="VSSQ01109384">
    <property type="protein sequence ID" value="MPN47701.1"/>
    <property type="molecule type" value="Genomic_DNA"/>
</dbReference>
<accession>A0A645I8Q0</accession>
<dbReference type="NCBIfam" id="TIGR00077">
    <property type="entry name" value="lspA"/>
    <property type="match status" value="1"/>
</dbReference>
<evidence type="ECO:0000256" key="2">
    <source>
        <dbReference type="ARBA" id="ARBA00022670"/>
    </source>
</evidence>
<keyword evidence="6 7" id="KW-0472">Membrane</keyword>
<keyword evidence="3 7" id="KW-0812">Transmembrane</keyword>
<name>A0A645I8Q0_9ZZZZ</name>
<dbReference type="PANTHER" id="PTHR33695">
    <property type="entry name" value="LIPOPROTEIN SIGNAL PEPTIDASE"/>
    <property type="match status" value="1"/>
</dbReference>
<gene>
    <name evidence="8" type="primary">lspA_53</name>
    <name evidence="8" type="ORF">SDC9_195305</name>
</gene>
<organism evidence="8">
    <name type="scientific">bioreactor metagenome</name>
    <dbReference type="NCBI Taxonomy" id="1076179"/>
    <lineage>
        <taxon>unclassified sequences</taxon>
        <taxon>metagenomes</taxon>
        <taxon>ecological metagenomes</taxon>
    </lineage>
</organism>
<dbReference type="EC" id="3.4.23.36" evidence="8"/>
<sequence length="165" mass="18395">MYFIIIAVIVALDQLTKFLIRANFDLNSSIPLMDGILHITYIHNSGAAFSIFQNKTAFLIAMQVIVIAIVLVYLIARRKKDHWCLLVSISLIAAGGIGNLIDRTVNGYVVDFLQLPHWPIFNVADISVCTGCGLLVFYMFFIDSKRSGDKKPVRGGSNDIDRSEE</sequence>
<evidence type="ECO:0000256" key="7">
    <source>
        <dbReference type="SAM" id="Phobius"/>
    </source>
</evidence>
<feature type="transmembrane region" description="Helical" evidence="7">
    <location>
        <begin position="57"/>
        <end position="76"/>
    </location>
</feature>
<reference evidence="8" key="1">
    <citation type="submission" date="2019-08" db="EMBL/GenBank/DDBJ databases">
        <authorList>
            <person name="Kucharzyk K."/>
            <person name="Murdoch R.W."/>
            <person name="Higgins S."/>
            <person name="Loffler F."/>
        </authorList>
    </citation>
    <scope>NUCLEOTIDE SEQUENCE</scope>
</reference>
<proteinExistence type="inferred from homology"/>
<evidence type="ECO:0000256" key="1">
    <source>
        <dbReference type="ARBA" id="ARBA00022475"/>
    </source>
</evidence>
<evidence type="ECO:0000256" key="6">
    <source>
        <dbReference type="ARBA" id="ARBA00023136"/>
    </source>
</evidence>
<dbReference type="PANTHER" id="PTHR33695:SF1">
    <property type="entry name" value="LIPOPROTEIN SIGNAL PEPTIDASE"/>
    <property type="match status" value="1"/>
</dbReference>
<comment type="caution">
    <text evidence="8">The sequence shown here is derived from an EMBL/GenBank/DDBJ whole genome shotgun (WGS) entry which is preliminary data.</text>
</comment>